<accession>A0A4Q7PR77</accession>
<comment type="caution">
    <text evidence="1">The sequence shown here is derived from an EMBL/GenBank/DDBJ whole genome shotgun (WGS) entry which is preliminary data.</text>
</comment>
<dbReference type="RefSeq" id="WP_130433946.1">
    <property type="nucleotide sequence ID" value="NZ_SGXF01000001.1"/>
</dbReference>
<dbReference type="OrthoDB" id="2087295at2"/>
<evidence type="ECO:0000313" key="1">
    <source>
        <dbReference type="EMBL" id="RZT03065.1"/>
    </source>
</evidence>
<protein>
    <recommendedName>
        <fullName evidence="3">Glycosyl hydrolase family 115 (Putative glucuronidase)</fullName>
    </recommendedName>
</protein>
<keyword evidence="2" id="KW-1185">Reference proteome</keyword>
<proteinExistence type="predicted"/>
<dbReference type="AlphaFoldDB" id="A0A4Q7PR77"/>
<name>A0A4Q7PR77_9FIRM</name>
<reference evidence="1 2" key="1">
    <citation type="submission" date="2019-02" db="EMBL/GenBank/DDBJ databases">
        <title>Genomic Encyclopedia of Type Strains, Phase IV (KMG-IV): sequencing the most valuable type-strain genomes for metagenomic binning, comparative biology and taxonomic classification.</title>
        <authorList>
            <person name="Goeker M."/>
        </authorList>
    </citation>
    <scope>NUCLEOTIDE SEQUENCE [LARGE SCALE GENOMIC DNA]</scope>
    <source>
        <strain evidence="1 2">DSM 29486</strain>
    </source>
</reference>
<evidence type="ECO:0000313" key="2">
    <source>
        <dbReference type="Proteomes" id="UP000292927"/>
    </source>
</evidence>
<organism evidence="1 2">
    <name type="scientific">Cuneatibacter caecimuris</name>
    <dbReference type="NCBI Taxonomy" id="1796618"/>
    <lineage>
        <taxon>Bacteria</taxon>
        <taxon>Bacillati</taxon>
        <taxon>Bacillota</taxon>
        <taxon>Clostridia</taxon>
        <taxon>Lachnospirales</taxon>
        <taxon>Lachnospiraceae</taxon>
        <taxon>Cuneatibacter</taxon>
    </lineage>
</organism>
<sequence>MKQEFKSDQELVFHIETSSMEEFEQAARLVKELGGTHMMVGDLPRSHWMWDMDRTDPYSNWSMGHAQFFKVICPPELEPYLPQEHIRRCHELVAERCRILDKIGLKGAFYSNEPFWLPEAAYRDHPNWRGARCDHPRRSRKPYYSPNIDDPEVLSMYRYAMKQLCRETGIDFFIVMSNDSGGGISWSAGTYAGPNGPMSVRKRPMSDRICGYMDALTEGAKEGGVNPVIHLNANIDFKDREAAIDAVWPLLKEGQVVNDRDCHGNRPISCFANPFQCKPPVTGIPQMIAFCRYMQKAADSGSRYLVLDIPKTDMNEAECYLKLLKEKGQAEDMAEGLALLKECAAELAGTEAASRLLDAWYHIDESFTHLRHTGLDLMMYGCQHQRWINRPFVLYPEELTEEEYGYYRPYQFQALTPERANDLLDMQGIEGVRGFTAVFMLTQTMMQAENSLDQAVQLLGQAVEAAAETAKEPLKMLIRRLKVQKCFFRNIVNAAQFQELADRTDFTAEPQLSLRWPTRNDRRVEEFQNISRSEIENVLELADLLEGYETELLTMVTEEEKEDIFYYGPHIVEQLRKKADTMWNHMLDANRVYETHNI</sequence>
<gene>
    <name evidence="1" type="ORF">EV209_1199</name>
</gene>
<dbReference type="Proteomes" id="UP000292927">
    <property type="component" value="Unassembled WGS sequence"/>
</dbReference>
<evidence type="ECO:0008006" key="3">
    <source>
        <dbReference type="Google" id="ProtNLM"/>
    </source>
</evidence>
<dbReference type="EMBL" id="SGXF01000001">
    <property type="protein sequence ID" value="RZT03065.1"/>
    <property type="molecule type" value="Genomic_DNA"/>
</dbReference>